<organism evidence="1">
    <name type="scientific">marine sediment metagenome</name>
    <dbReference type="NCBI Taxonomy" id="412755"/>
    <lineage>
        <taxon>unclassified sequences</taxon>
        <taxon>metagenomes</taxon>
        <taxon>ecological metagenomes</taxon>
    </lineage>
</organism>
<dbReference type="EMBL" id="LAZR01021000">
    <property type="protein sequence ID" value="KKL86839.1"/>
    <property type="molecule type" value="Genomic_DNA"/>
</dbReference>
<reference evidence="1" key="1">
    <citation type="journal article" date="2015" name="Nature">
        <title>Complex archaea that bridge the gap between prokaryotes and eukaryotes.</title>
        <authorList>
            <person name="Spang A."/>
            <person name="Saw J.H."/>
            <person name="Jorgensen S.L."/>
            <person name="Zaremba-Niedzwiedzka K."/>
            <person name="Martijn J."/>
            <person name="Lind A.E."/>
            <person name="van Eijk R."/>
            <person name="Schleper C."/>
            <person name="Guy L."/>
            <person name="Ettema T.J."/>
        </authorList>
    </citation>
    <scope>NUCLEOTIDE SEQUENCE</scope>
</reference>
<comment type="caution">
    <text evidence="1">The sequence shown here is derived from an EMBL/GenBank/DDBJ whole genome shotgun (WGS) entry which is preliminary data.</text>
</comment>
<dbReference type="AlphaFoldDB" id="A0A0F9FKD3"/>
<proteinExistence type="predicted"/>
<gene>
    <name evidence="1" type="ORF">LCGC14_1940680</name>
</gene>
<name>A0A0F9FKD3_9ZZZZ</name>
<accession>A0A0F9FKD3</accession>
<evidence type="ECO:0000313" key="1">
    <source>
        <dbReference type="EMBL" id="KKL86839.1"/>
    </source>
</evidence>
<protein>
    <submittedName>
        <fullName evidence="1">Uncharacterized protein</fullName>
    </submittedName>
</protein>
<sequence length="100" mass="11899">MKLKFMLKQYLEVNYGDLDKFLTERFSFDEEYEFVAAEEVGNDSKTSINVEPELSKWDREHIEKVLETKKWECCQTRILLCYLCEQGEIPAGEYLISVSW</sequence>